<gene>
    <name evidence="1" type="ORF">E2C01_006499</name>
</gene>
<name>A0A5B7CXI5_PORTR</name>
<evidence type="ECO:0000313" key="1">
    <source>
        <dbReference type="EMBL" id="MPC13755.1"/>
    </source>
</evidence>
<comment type="caution">
    <text evidence="1">The sequence shown here is derived from an EMBL/GenBank/DDBJ whole genome shotgun (WGS) entry which is preliminary data.</text>
</comment>
<keyword evidence="2" id="KW-1185">Reference proteome</keyword>
<protein>
    <submittedName>
        <fullName evidence="1">Uncharacterized protein</fullName>
    </submittedName>
</protein>
<accession>A0A5B7CXI5</accession>
<sequence length="65" mass="7624">MSRSSIALRPMPAITFTRRWDIQVKHFVEMYLEASCCSSRPHNSRLRELCFSNGRVEEAPSGWFF</sequence>
<evidence type="ECO:0000313" key="2">
    <source>
        <dbReference type="Proteomes" id="UP000324222"/>
    </source>
</evidence>
<dbReference type="AlphaFoldDB" id="A0A5B7CXI5"/>
<dbReference type="EMBL" id="VSRR010000303">
    <property type="protein sequence ID" value="MPC13755.1"/>
    <property type="molecule type" value="Genomic_DNA"/>
</dbReference>
<proteinExistence type="predicted"/>
<dbReference type="Proteomes" id="UP000324222">
    <property type="component" value="Unassembled WGS sequence"/>
</dbReference>
<organism evidence="1 2">
    <name type="scientific">Portunus trituberculatus</name>
    <name type="common">Swimming crab</name>
    <name type="synonym">Neptunus trituberculatus</name>
    <dbReference type="NCBI Taxonomy" id="210409"/>
    <lineage>
        <taxon>Eukaryota</taxon>
        <taxon>Metazoa</taxon>
        <taxon>Ecdysozoa</taxon>
        <taxon>Arthropoda</taxon>
        <taxon>Crustacea</taxon>
        <taxon>Multicrustacea</taxon>
        <taxon>Malacostraca</taxon>
        <taxon>Eumalacostraca</taxon>
        <taxon>Eucarida</taxon>
        <taxon>Decapoda</taxon>
        <taxon>Pleocyemata</taxon>
        <taxon>Brachyura</taxon>
        <taxon>Eubrachyura</taxon>
        <taxon>Portunoidea</taxon>
        <taxon>Portunidae</taxon>
        <taxon>Portuninae</taxon>
        <taxon>Portunus</taxon>
    </lineage>
</organism>
<reference evidence="1 2" key="1">
    <citation type="submission" date="2019-05" db="EMBL/GenBank/DDBJ databases">
        <title>Another draft genome of Portunus trituberculatus and its Hox gene families provides insights of decapod evolution.</title>
        <authorList>
            <person name="Jeong J.-H."/>
            <person name="Song I."/>
            <person name="Kim S."/>
            <person name="Choi T."/>
            <person name="Kim D."/>
            <person name="Ryu S."/>
            <person name="Kim W."/>
        </authorList>
    </citation>
    <scope>NUCLEOTIDE SEQUENCE [LARGE SCALE GENOMIC DNA]</scope>
    <source>
        <tissue evidence="1">Muscle</tissue>
    </source>
</reference>